<dbReference type="GO" id="GO:0005637">
    <property type="term" value="C:nuclear inner membrane"/>
    <property type="evidence" value="ECO:0007669"/>
    <property type="project" value="UniProtKB-SubCell"/>
</dbReference>
<dbReference type="CDD" id="cd12935">
    <property type="entry name" value="LEM_like"/>
    <property type="match status" value="1"/>
</dbReference>
<evidence type="ECO:0000256" key="8">
    <source>
        <dbReference type="SAM" id="Phobius"/>
    </source>
</evidence>
<evidence type="ECO:0000256" key="3">
    <source>
        <dbReference type="ARBA" id="ARBA00022692"/>
    </source>
</evidence>
<feature type="compositionally biased region" description="Polar residues" evidence="7">
    <location>
        <begin position="313"/>
        <end position="333"/>
    </location>
</feature>
<evidence type="ECO:0000256" key="1">
    <source>
        <dbReference type="ARBA" id="ARBA00004540"/>
    </source>
</evidence>
<keyword evidence="12" id="KW-1185">Reference proteome</keyword>
<dbReference type="AlphaFoldDB" id="A0A137P9F9"/>
<feature type="compositionally biased region" description="Low complexity" evidence="7">
    <location>
        <begin position="225"/>
        <end position="251"/>
    </location>
</feature>
<feature type="compositionally biased region" description="Polar residues" evidence="7">
    <location>
        <begin position="281"/>
        <end position="298"/>
    </location>
</feature>
<feature type="compositionally biased region" description="Polar residues" evidence="7">
    <location>
        <begin position="206"/>
        <end position="221"/>
    </location>
</feature>
<dbReference type="InterPro" id="IPR018996">
    <property type="entry name" value="Man1/Src1-like_C"/>
</dbReference>
<feature type="compositionally biased region" description="Polar residues" evidence="7">
    <location>
        <begin position="178"/>
        <end position="194"/>
    </location>
</feature>
<feature type="compositionally biased region" description="Polar residues" evidence="7">
    <location>
        <begin position="123"/>
        <end position="152"/>
    </location>
</feature>
<dbReference type="InterPro" id="IPR044780">
    <property type="entry name" value="Heh2/Src1"/>
</dbReference>
<feature type="compositionally biased region" description="Low complexity" evidence="7">
    <location>
        <begin position="299"/>
        <end position="312"/>
    </location>
</feature>
<reference evidence="11 12" key="1">
    <citation type="journal article" date="2015" name="Genome Biol. Evol.">
        <title>Phylogenomic analyses indicate that early fungi evolved digesting cell walls of algal ancestors of land plants.</title>
        <authorList>
            <person name="Chang Y."/>
            <person name="Wang S."/>
            <person name="Sekimoto S."/>
            <person name="Aerts A.L."/>
            <person name="Choi C."/>
            <person name="Clum A."/>
            <person name="LaButti K.M."/>
            <person name="Lindquist E.A."/>
            <person name="Yee Ngan C."/>
            <person name="Ohm R.A."/>
            <person name="Salamov A.A."/>
            <person name="Grigoriev I.V."/>
            <person name="Spatafora J.W."/>
            <person name="Berbee M.L."/>
        </authorList>
    </citation>
    <scope>NUCLEOTIDE SEQUENCE [LARGE SCALE GENOMIC DNA]</scope>
    <source>
        <strain evidence="11 12">NRRL 28638</strain>
    </source>
</reference>
<feature type="region of interest" description="Disordered" evidence="7">
    <location>
        <begin position="61"/>
        <end position="368"/>
    </location>
</feature>
<dbReference type="PANTHER" id="PTHR47808">
    <property type="entry name" value="INNER NUCLEAR MEMBRANE PROTEIN HEH2-RELATED"/>
    <property type="match status" value="1"/>
</dbReference>
<dbReference type="STRING" id="796925.A0A137P9F9"/>
<dbReference type="GO" id="GO:0034399">
    <property type="term" value="C:nuclear periphery"/>
    <property type="evidence" value="ECO:0007669"/>
    <property type="project" value="TreeGrafter"/>
</dbReference>
<dbReference type="OrthoDB" id="2503928at2759"/>
<evidence type="ECO:0000256" key="6">
    <source>
        <dbReference type="ARBA" id="ARBA00023242"/>
    </source>
</evidence>
<keyword evidence="4 8" id="KW-1133">Transmembrane helix</keyword>
<evidence type="ECO:0000313" key="11">
    <source>
        <dbReference type="EMBL" id="KXN71584.1"/>
    </source>
</evidence>
<feature type="domain" description="HeH/LEM" evidence="10">
    <location>
        <begin position="12"/>
        <end position="46"/>
    </location>
</feature>
<gene>
    <name evidence="11" type="ORF">CONCODRAFT_5744</name>
</gene>
<feature type="compositionally biased region" description="Basic and acidic residues" evidence="7">
    <location>
        <begin position="61"/>
        <end position="76"/>
    </location>
</feature>
<dbReference type="GO" id="GO:0005783">
    <property type="term" value="C:endoplasmic reticulum"/>
    <property type="evidence" value="ECO:0007669"/>
    <property type="project" value="TreeGrafter"/>
</dbReference>
<dbReference type="GO" id="GO:0071763">
    <property type="term" value="P:nuclear membrane organization"/>
    <property type="evidence" value="ECO:0007669"/>
    <property type="project" value="TreeGrafter"/>
</dbReference>
<evidence type="ECO:0000259" key="9">
    <source>
        <dbReference type="Pfam" id="PF09402"/>
    </source>
</evidence>
<keyword evidence="5 8" id="KW-0472">Membrane</keyword>
<evidence type="ECO:0000256" key="7">
    <source>
        <dbReference type="SAM" id="MobiDB-lite"/>
    </source>
</evidence>
<dbReference type="EMBL" id="KQ964472">
    <property type="protein sequence ID" value="KXN71584.1"/>
    <property type="molecule type" value="Genomic_DNA"/>
</dbReference>
<evidence type="ECO:0000256" key="2">
    <source>
        <dbReference type="ARBA" id="ARBA00022553"/>
    </source>
</evidence>
<evidence type="ECO:0000259" key="10">
    <source>
        <dbReference type="Pfam" id="PF12949"/>
    </source>
</evidence>
<keyword evidence="3 8" id="KW-0812">Transmembrane</keyword>
<feature type="compositionally biased region" description="Polar residues" evidence="7">
    <location>
        <begin position="252"/>
        <end position="265"/>
    </location>
</feature>
<feature type="domain" description="Man1/Src1-like C-terminal" evidence="9">
    <location>
        <begin position="406"/>
        <end position="731"/>
    </location>
</feature>
<protein>
    <recommendedName>
        <fullName evidence="13">Man1/Src1 C-terminal domain-containing protein</fullName>
    </recommendedName>
</protein>
<feature type="compositionally biased region" description="Low complexity" evidence="7">
    <location>
        <begin position="334"/>
        <end position="354"/>
    </location>
</feature>
<comment type="subcellular location">
    <subcellularLocation>
        <location evidence="1">Nucleus inner membrane</location>
    </subcellularLocation>
</comment>
<dbReference type="GO" id="GO:0003682">
    <property type="term" value="F:chromatin binding"/>
    <property type="evidence" value="ECO:0007669"/>
    <property type="project" value="InterPro"/>
</dbReference>
<dbReference type="Pfam" id="PF12949">
    <property type="entry name" value="HeH"/>
    <property type="match status" value="1"/>
</dbReference>
<evidence type="ECO:0000256" key="4">
    <source>
        <dbReference type="ARBA" id="ARBA00022989"/>
    </source>
</evidence>
<feature type="transmembrane region" description="Helical" evidence="8">
    <location>
        <begin position="613"/>
        <end position="633"/>
    </location>
</feature>
<dbReference type="InterPro" id="IPR041885">
    <property type="entry name" value="MAN1_winged_helix_dom"/>
</dbReference>
<proteinExistence type="predicted"/>
<dbReference type="Gene3D" id="1.10.10.1180">
    <property type="entry name" value="MAN1, winged-helix domain"/>
    <property type="match status" value="1"/>
</dbReference>
<dbReference type="Proteomes" id="UP000070444">
    <property type="component" value="Unassembled WGS sequence"/>
</dbReference>
<feature type="transmembrane region" description="Helical" evidence="8">
    <location>
        <begin position="398"/>
        <end position="416"/>
    </location>
</feature>
<organism evidence="11 12">
    <name type="scientific">Conidiobolus coronatus (strain ATCC 28846 / CBS 209.66 / NRRL 28638)</name>
    <name type="common">Delacroixia coronata</name>
    <dbReference type="NCBI Taxonomy" id="796925"/>
    <lineage>
        <taxon>Eukaryota</taxon>
        <taxon>Fungi</taxon>
        <taxon>Fungi incertae sedis</taxon>
        <taxon>Zoopagomycota</taxon>
        <taxon>Entomophthoromycotina</taxon>
        <taxon>Entomophthoromycetes</taxon>
        <taxon>Entomophthorales</taxon>
        <taxon>Ancylistaceae</taxon>
        <taxon>Conidiobolus</taxon>
    </lineage>
</organism>
<sequence length="792" mass="89032">MDKDYLDPGFDASKLTVLKLRQILTAHEIYPPSQAKKAELVKIFNEKIKANSEEIKNQLDVKPDETAIENKDDSRRMSLRSRSSSSRRGRSPAKPSVQSRERSMTPSGYSDEEDEVKPKISSPLRNSRTSVLEPSSSVKTPISTSQSRSPTRSHTRERSLTPSGYSDDEDVKPKISSPLRNSRTAILDPSSNAKTPVVKNDDEKVNPQNPFQSYRDSTSTHTGRKSPTPTKSNGSKSKSSSIKSNTKTSKINGYNPTPTKSTNGEVKNDDETESDIDETKSTPAKTASNQSQMNTIQRSAQSSINGSSASSIHTIGSRRSTRLQNSSSKKSQGTPSHPSNATSSTSKSKASLAPIDESAPKIPSPVRDPLPYQENLTYNQEVMYQFKHRQDWGIVKTLIYLALNGLLITFLIFYRYEKVKLGYSSSTKPVEETSPFDFLRPLPMPCPTHAICEDRQVKGCKPGFQYREHPLSNRVWPFFSPICIPNVSTTKVINVATDEIINYASNHRAKVICHKTRESQDLSLDLIRSYLEERSQYRKELKETPSLFEDTIENIARNHNKVVTFYNKANNIVDFKKIDKFELDYIESLISTNPNYSLTCKVSNFLKELAYKYRFNISKLLAGFVFGVWVYFWNQNRIRVNAKVNALTNQVTKILMLASQSQTPPRPGSIKPVALPIYQIRDILLAKEFPSIQIRQQLWKRVIRQVEKNSNIRSRTIICKGESQEVWEWVGAATGSSTISTPGHSYHFTPTKAAVSTSHSQEVAAESVPEPQVANVTDLQEENLYPNLEGLL</sequence>
<evidence type="ECO:0000313" key="12">
    <source>
        <dbReference type="Proteomes" id="UP000070444"/>
    </source>
</evidence>
<name>A0A137P9F9_CONC2</name>
<dbReference type="InterPro" id="IPR025856">
    <property type="entry name" value="HeH/LEM_domain"/>
</dbReference>
<evidence type="ECO:0000256" key="5">
    <source>
        <dbReference type="ARBA" id="ARBA00023136"/>
    </source>
</evidence>
<keyword evidence="6" id="KW-0539">Nucleus</keyword>
<keyword evidence="2" id="KW-0597">Phosphoprotein</keyword>
<dbReference type="OMA" id="KWECGEL"/>
<accession>A0A137P9F9</accession>
<dbReference type="PANTHER" id="PTHR47808:SF2">
    <property type="entry name" value="LEM DOMAIN-CONTAINING PROTEIN 2"/>
    <property type="match status" value="1"/>
</dbReference>
<dbReference type="Pfam" id="PF09402">
    <property type="entry name" value="MSC"/>
    <property type="match status" value="1"/>
</dbReference>
<evidence type="ECO:0008006" key="13">
    <source>
        <dbReference type="Google" id="ProtNLM"/>
    </source>
</evidence>